<evidence type="ECO:0000256" key="5">
    <source>
        <dbReference type="ARBA" id="ARBA00023136"/>
    </source>
</evidence>
<evidence type="ECO:0000256" key="2">
    <source>
        <dbReference type="ARBA" id="ARBA00022475"/>
    </source>
</evidence>
<keyword evidence="4" id="KW-1133">Transmembrane helix</keyword>
<keyword evidence="3" id="KW-0812">Transmembrane</keyword>
<dbReference type="STRING" id="84029.CROST_41380"/>
<keyword evidence="2" id="KW-1003">Cell membrane</keyword>
<dbReference type="KEGG" id="crw:CROST_004550"/>
<name>A0A1S8KYI1_9CLOT</name>
<keyword evidence="5" id="KW-0472">Membrane</keyword>
<dbReference type="AlphaFoldDB" id="A0A1S8KYI1"/>
<evidence type="ECO:0000256" key="1">
    <source>
        <dbReference type="ARBA" id="ARBA00004651"/>
    </source>
</evidence>
<dbReference type="GO" id="GO:0005886">
    <property type="term" value="C:plasma membrane"/>
    <property type="evidence" value="ECO:0007669"/>
    <property type="project" value="UniProtKB-SubCell"/>
</dbReference>
<dbReference type="EMBL" id="CP096983">
    <property type="protein sequence ID" value="URZ09762.1"/>
    <property type="molecule type" value="Genomic_DNA"/>
</dbReference>
<proteinExistence type="predicted"/>
<organism evidence="6 7">
    <name type="scientific">Clostridium felsineum</name>
    <dbReference type="NCBI Taxonomy" id="36839"/>
    <lineage>
        <taxon>Bacteria</taxon>
        <taxon>Bacillati</taxon>
        <taxon>Bacillota</taxon>
        <taxon>Clostridia</taxon>
        <taxon>Eubacteriales</taxon>
        <taxon>Clostridiaceae</taxon>
        <taxon>Clostridium</taxon>
    </lineage>
</organism>
<evidence type="ECO:0000256" key="4">
    <source>
        <dbReference type="ARBA" id="ARBA00022989"/>
    </source>
</evidence>
<accession>A0A1S8KYI1</accession>
<protein>
    <submittedName>
        <fullName evidence="6">Uncharacterized protein</fullName>
    </submittedName>
</protein>
<dbReference type="Pfam" id="PF13396">
    <property type="entry name" value="PLDc_N"/>
    <property type="match status" value="1"/>
</dbReference>
<keyword evidence="7" id="KW-1185">Reference proteome</keyword>
<comment type="subcellular location">
    <subcellularLocation>
        <location evidence="1">Cell membrane</location>
        <topology evidence="1">Multi-pass membrane protein</topology>
    </subcellularLocation>
</comment>
<dbReference type="InterPro" id="IPR027379">
    <property type="entry name" value="CLS_N"/>
</dbReference>
<evidence type="ECO:0000313" key="6">
    <source>
        <dbReference type="EMBL" id="URZ09762.1"/>
    </source>
</evidence>
<dbReference type="RefSeq" id="WP_077850675.1">
    <property type="nucleotide sequence ID" value="NZ_CP096983.1"/>
</dbReference>
<gene>
    <name evidence="6" type="ORF">CROST_004550</name>
</gene>
<sequence>MENISQYIPFLIPIAIIEIGLALAAVIHILKHRSFKFGNTALWLVIVIVFGIIGPILYFTFGRGDD</sequence>
<evidence type="ECO:0000256" key="3">
    <source>
        <dbReference type="ARBA" id="ARBA00022692"/>
    </source>
</evidence>
<dbReference type="Proteomes" id="UP000190951">
    <property type="component" value="Chromosome"/>
</dbReference>
<evidence type="ECO:0000313" key="7">
    <source>
        <dbReference type="Proteomes" id="UP000190951"/>
    </source>
</evidence>
<reference evidence="6 7" key="1">
    <citation type="submission" date="2022-04" db="EMBL/GenBank/DDBJ databases">
        <title>Genome sequence of C. roseum typestrain.</title>
        <authorList>
            <person name="Poehlein A."/>
            <person name="Schoch T."/>
            <person name="Duerre P."/>
            <person name="Daniel R."/>
        </authorList>
    </citation>
    <scope>NUCLEOTIDE SEQUENCE [LARGE SCALE GENOMIC DNA]</scope>
    <source>
        <strain evidence="6 7">DSM 7320</strain>
    </source>
</reference>